<keyword evidence="6 12" id="KW-0479">Metal-binding</keyword>
<keyword evidence="14" id="KW-1185">Reference proteome</keyword>
<evidence type="ECO:0000313" key="13">
    <source>
        <dbReference type="EMBL" id="MZR29375.1"/>
    </source>
</evidence>
<dbReference type="SUPFAM" id="SSF56655">
    <property type="entry name" value="Carbohydrate phosphatase"/>
    <property type="match status" value="1"/>
</dbReference>
<evidence type="ECO:0000313" key="14">
    <source>
        <dbReference type="Proteomes" id="UP000476030"/>
    </source>
</evidence>
<evidence type="ECO:0000256" key="2">
    <source>
        <dbReference type="ARBA" id="ARBA00004970"/>
    </source>
</evidence>
<dbReference type="GO" id="GO:0046872">
    <property type="term" value="F:metal ion binding"/>
    <property type="evidence" value="ECO:0007669"/>
    <property type="project" value="UniProtKB-KW"/>
</dbReference>
<evidence type="ECO:0000256" key="7">
    <source>
        <dbReference type="ARBA" id="ARBA00022801"/>
    </source>
</evidence>
<dbReference type="PROSITE" id="PS00629">
    <property type="entry name" value="IMP_1"/>
    <property type="match status" value="1"/>
</dbReference>
<dbReference type="UniPathway" id="UPA00031">
    <property type="reaction ID" value="UER00013"/>
</dbReference>
<evidence type="ECO:0000256" key="4">
    <source>
        <dbReference type="ARBA" id="ARBA00013085"/>
    </source>
</evidence>
<dbReference type="PRINTS" id="PR00377">
    <property type="entry name" value="IMPHPHTASES"/>
</dbReference>
<evidence type="ECO:0000256" key="8">
    <source>
        <dbReference type="ARBA" id="ARBA00022842"/>
    </source>
</evidence>
<evidence type="ECO:0000256" key="10">
    <source>
        <dbReference type="ARBA" id="ARBA00049158"/>
    </source>
</evidence>
<dbReference type="PANTHER" id="PTHR43200">
    <property type="entry name" value="PHOSPHATASE"/>
    <property type="match status" value="1"/>
</dbReference>
<protein>
    <recommendedName>
        <fullName evidence="4 11">Histidinol-phosphatase</fullName>
        <ecNumber evidence="4 11">3.1.3.15</ecNumber>
    </recommendedName>
</protein>
<organism evidence="13 14">
    <name type="scientific">Sneathiella litorea</name>
    <dbReference type="NCBI Taxonomy" id="2606216"/>
    <lineage>
        <taxon>Bacteria</taxon>
        <taxon>Pseudomonadati</taxon>
        <taxon>Pseudomonadota</taxon>
        <taxon>Alphaproteobacteria</taxon>
        <taxon>Sneathiellales</taxon>
        <taxon>Sneathiellaceae</taxon>
        <taxon>Sneathiella</taxon>
    </lineage>
</organism>
<sequence>MADVAGEVIRRHFRQKITIIGKDDDSPVTIADRDAETAMRELIKAAFPTHGIIGEEHGSVQTDAEYVWVLDPIDGTLSFISGSPTFGTLIALTRNGIPIMGIINQPISGERWVGANGRTTLNGTTINCRECSGLSDATLFAYGAELMEGEHGPGFLRLYNTVKRKRFGYDCYAYGLLALGFVDIIADCDMKPYDYCALVPIVENAGGKITDWTGSPLSLSNPGFVLAVGDPTLHDQAIEILG</sequence>
<name>A0A6L8W2S6_9PROT</name>
<dbReference type="Pfam" id="PF00459">
    <property type="entry name" value="Inositol_P"/>
    <property type="match status" value="1"/>
</dbReference>
<comment type="caution">
    <text evidence="13">The sequence shown here is derived from an EMBL/GenBank/DDBJ whole genome shotgun (WGS) entry which is preliminary data.</text>
</comment>
<keyword evidence="7 13" id="KW-0378">Hydrolase</keyword>
<dbReference type="PANTHER" id="PTHR43200:SF6">
    <property type="entry name" value="3'(2'),5'-BISPHOSPHATE NUCLEOTIDASE"/>
    <property type="match status" value="1"/>
</dbReference>
<dbReference type="Gene3D" id="3.30.540.10">
    <property type="entry name" value="Fructose-1,6-Bisphosphatase, subunit A, domain 1"/>
    <property type="match status" value="1"/>
</dbReference>
<evidence type="ECO:0000256" key="1">
    <source>
        <dbReference type="ARBA" id="ARBA00001946"/>
    </source>
</evidence>
<evidence type="ECO:0000256" key="3">
    <source>
        <dbReference type="ARBA" id="ARBA00009759"/>
    </source>
</evidence>
<dbReference type="InterPro" id="IPR011809">
    <property type="entry name" value="His_9_proposed"/>
</dbReference>
<dbReference type="InterPro" id="IPR051090">
    <property type="entry name" value="Inositol_monoP_superfamily"/>
</dbReference>
<keyword evidence="8 12" id="KW-0460">Magnesium</keyword>
<evidence type="ECO:0000256" key="6">
    <source>
        <dbReference type="ARBA" id="ARBA00022723"/>
    </source>
</evidence>
<evidence type="ECO:0000256" key="12">
    <source>
        <dbReference type="PIRSR" id="PIRSR600760-2"/>
    </source>
</evidence>
<dbReference type="Gene3D" id="3.40.190.80">
    <property type="match status" value="1"/>
</dbReference>
<dbReference type="EMBL" id="WTUW01000001">
    <property type="protein sequence ID" value="MZR29375.1"/>
    <property type="molecule type" value="Genomic_DNA"/>
</dbReference>
<proteinExistence type="inferred from homology"/>
<gene>
    <name evidence="13" type="primary">hisN</name>
    <name evidence="13" type="ORF">GQE98_01885</name>
</gene>
<dbReference type="Proteomes" id="UP000476030">
    <property type="component" value="Unassembled WGS sequence"/>
</dbReference>
<evidence type="ECO:0000256" key="9">
    <source>
        <dbReference type="ARBA" id="ARBA00023102"/>
    </source>
</evidence>
<dbReference type="GO" id="GO:0004401">
    <property type="term" value="F:histidinol-phosphatase activity"/>
    <property type="evidence" value="ECO:0007669"/>
    <property type="project" value="UniProtKB-UniRule"/>
</dbReference>
<dbReference type="GO" id="GO:0000105">
    <property type="term" value="P:L-histidine biosynthetic process"/>
    <property type="evidence" value="ECO:0007669"/>
    <property type="project" value="UniProtKB-UniRule"/>
</dbReference>
<dbReference type="InterPro" id="IPR000760">
    <property type="entry name" value="Inositol_monophosphatase-like"/>
</dbReference>
<reference evidence="13 14" key="1">
    <citation type="submission" date="2019-12" db="EMBL/GenBank/DDBJ databases">
        <title>Snethiella sp. nov. sp. isolated from sea sand.</title>
        <authorList>
            <person name="Kim J."/>
            <person name="Jeong S.E."/>
            <person name="Jung H.S."/>
            <person name="Jeon C.O."/>
        </authorList>
    </citation>
    <scope>NUCLEOTIDE SEQUENCE [LARGE SCALE GENOMIC DNA]</scope>
    <source>
        <strain evidence="13 14">DP05</strain>
    </source>
</reference>
<dbReference type="AlphaFoldDB" id="A0A6L8W2S6"/>
<dbReference type="FunFam" id="3.30.540.10:FF:000030">
    <property type="entry name" value="Inositol monophosphatase"/>
    <property type="match status" value="1"/>
</dbReference>
<evidence type="ECO:0000256" key="5">
    <source>
        <dbReference type="ARBA" id="ARBA00022605"/>
    </source>
</evidence>
<feature type="binding site" evidence="12">
    <location>
        <position position="71"/>
    </location>
    <ligand>
        <name>Mg(2+)</name>
        <dbReference type="ChEBI" id="CHEBI:18420"/>
        <label>1</label>
        <note>catalytic</note>
    </ligand>
</feature>
<feature type="binding site" evidence="12">
    <location>
        <position position="73"/>
    </location>
    <ligand>
        <name>Mg(2+)</name>
        <dbReference type="ChEBI" id="CHEBI:18420"/>
        <label>1</label>
        <note>catalytic</note>
    </ligand>
</feature>
<dbReference type="EC" id="3.1.3.15" evidence="4 11"/>
<keyword evidence="5" id="KW-0028">Amino-acid biosynthesis</keyword>
<accession>A0A6L8W2S6</accession>
<feature type="binding site" evidence="12">
    <location>
        <position position="55"/>
    </location>
    <ligand>
        <name>Mg(2+)</name>
        <dbReference type="ChEBI" id="CHEBI:18420"/>
        <label>1</label>
        <note>catalytic</note>
    </ligand>
</feature>
<evidence type="ECO:0000256" key="11">
    <source>
        <dbReference type="NCBIfam" id="TIGR02067"/>
    </source>
</evidence>
<dbReference type="CDD" id="cd01641">
    <property type="entry name" value="Bacterial_IMPase_like_1"/>
    <property type="match status" value="1"/>
</dbReference>
<dbReference type="InterPro" id="IPR020583">
    <property type="entry name" value="Inositol_monoP_metal-BS"/>
</dbReference>
<keyword evidence="9" id="KW-0368">Histidine biosynthesis</keyword>
<comment type="cofactor">
    <cofactor evidence="1 12">
        <name>Mg(2+)</name>
        <dbReference type="ChEBI" id="CHEBI:18420"/>
    </cofactor>
</comment>
<comment type="pathway">
    <text evidence="2">Amino-acid biosynthesis; L-histidine biosynthesis; L-histidine from 5-phospho-alpha-D-ribose 1-diphosphate: step 8/9.</text>
</comment>
<feature type="binding site" evidence="12">
    <location>
        <position position="194"/>
    </location>
    <ligand>
        <name>Mg(2+)</name>
        <dbReference type="ChEBI" id="CHEBI:18420"/>
        <label>1</label>
        <note>catalytic</note>
    </ligand>
</feature>
<comment type="similarity">
    <text evidence="3">Belongs to the inositol monophosphatase superfamily.</text>
</comment>
<dbReference type="NCBIfam" id="TIGR02067">
    <property type="entry name" value="his_9_HisN"/>
    <property type="match status" value="1"/>
</dbReference>
<feature type="binding site" evidence="12">
    <location>
        <position position="74"/>
    </location>
    <ligand>
        <name>Mg(2+)</name>
        <dbReference type="ChEBI" id="CHEBI:18420"/>
        <label>1</label>
        <note>catalytic</note>
    </ligand>
</feature>
<comment type="catalytic activity">
    <reaction evidence="10">
        <text>L-histidinol phosphate + H2O = L-histidinol + phosphate</text>
        <dbReference type="Rhea" id="RHEA:14465"/>
        <dbReference type="ChEBI" id="CHEBI:15377"/>
        <dbReference type="ChEBI" id="CHEBI:43474"/>
        <dbReference type="ChEBI" id="CHEBI:57699"/>
        <dbReference type="ChEBI" id="CHEBI:57980"/>
        <dbReference type="EC" id="3.1.3.15"/>
    </reaction>
</comment>